<organism evidence="1 2">
    <name type="scientific">Caenorhabditis briggsae</name>
    <dbReference type="NCBI Taxonomy" id="6238"/>
    <lineage>
        <taxon>Eukaryota</taxon>
        <taxon>Metazoa</taxon>
        <taxon>Ecdysozoa</taxon>
        <taxon>Nematoda</taxon>
        <taxon>Chromadorea</taxon>
        <taxon>Rhabditida</taxon>
        <taxon>Rhabditina</taxon>
        <taxon>Rhabditomorpha</taxon>
        <taxon>Rhabditoidea</taxon>
        <taxon>Rhabditidae</taxon>
        <taxon>Peloderinae</taxon>
        <taxon>Caenorhabditis</taxon>
    </lineage>
</organism>
<evidence type="ECO:0000313" key="1">
    <source>
        <dbReference type="EMBL" id="UMM31832.1"/>
    </source>
</evidence>
<accession>A0AAE9EZ29</accession>
<proteinExistence type="predicted"/>
<dbReference type="AlphaFoldDB" id="A0AAE9EZ29"/>
<evidence type="ECO:0000313" key="2">
    <source>
        <dbReference type="Proteomes" id="UP000829354"/>
    </source>
</evidence>
<protein>
    <submittedName>
        <fullName evidence="1">Uncharacterized protein</fullName>
    </submittedName>
</protein>
<sequence>MLHCVQMIFMRMLELQDVSPTLESTQKTLEILMARIDSTHSPQQKLFIKPKPTLIGSNFWRRRATQHSPTTWYHSIICLQMRSAYSTFCFIELIGNKSRLIAKRLSSSG</sequence>
<dbReference type="Proteomes" id="UP000829354">
    <property type="component" value="Chromosome V"/>
</dbReference>
<dbReference type="EMBL" id="CP092624">
    <property type="protein sequence ID" value="UMM31832.1"/>
    <property type="molecule type" value="Genomic_DNA"/>
</dbReference>
<gene>
    <name evidence="1" type="ORF">L5515_005868</name>
</gene>
<name>A0AAE9EZ29_CAEBR</name>
<reference evidence="1 2" key="1">
    <citation type="submission" date="2022-04" db="EMBL/GenBank/DDBJ databases">
        <title>Chromosome-level reference genomes for two strains of Caenorhabditis briggsae: an improved platform for comparative genomics.</title>
        <authorList>
            <person name="Stevens L."/>
            <person name="Andersen E."/>
        </authorList>
    </citation>
    <scope>NUCLEOTIDE SEQUENCE [LARGE SCALE GENOMIC DNA]</scope>
    <source>
        <strain evidence="1">VX34</strain>
        <tissue evidence="1">Whole-organism</tissue>
    </source>
</reference>
<keyword evidence="2" id="KW-1185">Reference proteome</keyword>